<dbReference type="OrthoDB" id="7852619at2759"/>
<keyword evidence="1" id="KW-0812">Transmembrane</keyword>
<feature type="transmembrane region" description="Helical" evidence="1">
    <location>
        <begin position="229"/>
        <end position="248"/>
    </location>
</feature>
<evidence type="ECO:0000256" key="1">
    <source>
        <dbReference type="SAM" id="Phobius"/>
    </source>
</evidence>
<feature type="transmembrane region" description="Helical" evidence="1">
    <location>
        <begin position="76"/>
        <end position="96"/>
    </location>
</feature>
<gene>
    <name evidence="3" type="primary">LOC117572163</name>
</gene>
<protein>
    <submittedName>
        <fullName evidence="3">Uncharacterized protein LOC117572163</fullName>
    </submittedName>
</protein>
<evidence type="ECO:0000313" key="2">
    <source>
        <dbReference type="Proteomes" id="UP000515160"/>
    </source>
</evidence>
<name>A0A6P8XDE2_DROAB</name>
<organism evidence="2 3">
    <name type="scientific">Drosophila albomicans</name>
    <name type="common">Fruit fly</name>
    <dbReference type="NCBI Taxonomy" id="7291"/>
    <lineage>
        <taxon>Eukaryota</taxon>
        <taxon>Metazoa</taxon>
        <taxon>Ecdysozoa</taxon>
        <taxon>Arthropoda</taxon>
        <taxon>Hexapoda</taxon>
        <taxon>Insecta</taxon>
        <taxon>Pterygota</taxon>
        <taxon>Neoptera</taxon>
        <taxon>Endopterygota</taxon>
        <taxon>Diptera</taxon>
        <taxon>Brachycera</taxon>
        <taxon>Muscomorpha</taxon>
        <taxon>Ephydroidea</taxon>
        <taxon>Drosophilidae</taxon>
        <taxon>Drosophila</taxon>
    </lineage>
</organism>
<keyword evidence="1" id="KW-0472">Membrane</keyword>
<reference evidence="3" key="1">
    <citation type="submission" date="2025-08" db="UniProtKB">
        <authorList>
            <consortium name="RefSeq"/>
        </authorList>
    </citation>
    <scope>IDENTIFICATION</scope>
    <source>
        <strain evidence="3">15112-1751.03</strain>
        <tissue evidence="3">Whole Adult</tissue>
    </source>
</reference>
<keyword evidence="1" id="KW-1133">Transmembrane helix</keyword>
<dbReference type="Proteomes" id="UP000515160">
    <property type="component" value="Chromosome 3"/>
</dbReference>
<feature type="transmembrane region" description="Helical" evidence="1">
    <location>
        <begin position="319"/>
        <end position="341"/>
    </location>
</feature>
<dbReference type="GeneID" id="117572163"/>
<feature type="transmembrane region" description="Helical" evidence="1">
    <location>
        <begin position="20"/>
        <end position="42"/>
    </location>
</feature>
<dbReference type="CTD" id="7354373"/>
<sequence>MDTYYEMTETEPDLSPPFDMMYLLFQLCQDVIFVALFFYCLVTRNQLWRIINEAQLCYHQLTSSLKKRFVLRCSKLMKLMAIAQLFLLVLMCLQITWLDWPRLDEFYIVDYILGVVRLLFVCVLTLQFFYHLLNAALLQSLNRLLQQQRNLKLLHRVLNVQPSLKRMQHFAACYFGILFFSFFVFLYLRCGMFIAIFSYDEQRFTVDEDNPAAEMSMPPTRDELLRVDALYLAWQMAMMWLLLGAALLQQREQKQLSENIWKMDFQSAAEASGLSKGGLISKDIQSFLLTTRLSIVDFRPSSMNFLSWKLTSTLSRMPLVAIVSAFKLLLQVMLFSTLVYFA</sequence>
<proteinExistence type="predicted"/>
<dbReference type="AlphaFoldDB" id="A0A6P8XDE2"/>
<dbReference type="RefSeq" id="XP_034110704.1">
    <property type="nucleotide sequence ID" value="XM_034254813.1"/>
</dbReference>
<feature type="transmembrane region" description="Helical" evidence="1">
    <location>
        <begin position="171"/>
        <end position="197"/>
    </location>
</feature>
<accession>A0A6P8XDE2</accession>
<keyword evidence="2" id="KW-1185">Reference proteome</keyword>
<evidence type="ECO:0000313" key="3">
    <source>
        <dbReference type="RefSeq" id="XP_034110704.1"/>
    </source>
</evidence>
<feature type="transmembrane region" description="Helical" evidence="1">
    <location>
        <begin position="108"/>
        <end position="133"/>
    </location>
</feature>